<name>A0A6L9QDA4_9ACTN</name>
<organism evidence="2 3">
    <name type="scientific">Actinomadura bangladeshensis</name>
    <dbReference type="NCBI Taxonomy" id="453573"/>
    <lineage>
        <taxon>Bacteria</taxon>
        <taxon>Bacillati</taxon>
        <taxon>Actinomycetota</taxon>
        <taxon>Actinomycetes</taxon>
        <taxon>Streptosporangiales</taxon>
        <taxon>Thermomonosporaceae</taxon>
        <taxon>Actinomadura</taxon>
    </lineage>
</organism>
<dbReference type="PROSITE" id="PS50943">
    <property type="entry name" value="HTH_CROC1"/>
    <property type="match status" value="1"/>
</dbReference>
<dbReference type="Gene3D" id="1.10.260.40">
    <property type="entry name" value="lambda repressor-like DNA-binding domains"/>
    <property type="match status" value="1"/>
</dbReference>
<comment type="caution">
    <text evidence="2">The sequence shown here is derived from an EMBL/GenBank/DDBJ whole genome shotgun (WGS) entry which is preliminary data.</text>
</comment>
<gene>
    <name evidence="2" type="ORF">G3I70_13140</name>
</gene>
<dbReference type="SUPFAM" id="SSF47413">
    <property type="entry name" value="lambda repressor-like DNA-binding domains"/>
    <property type="match status" value="1"/>
</dbReference>
<feature type="domain" description="HTH cro/C1-type" evidence="1">
    <location>
        <begin position="6"/>
        <end position="39"/>
    </location>
</feature>
<dbReference type="InterPro" id="IPR001387">
    <property type="entry name" value="Cro/C1-type_HTH"/>
</dbReference>
<evidence type="ECO:0000313" key="2">
    <source>
        <dbReference type="EMBL" id="NEA23430.1"/>
    </source>
</evidence>
<accession>A0A6L9QDA4</accession>
<dbReference type="GO" id="GO:0003677">
    <property type="term" value="F:DNA binding"/>
    <property type="evidence" value="ECO:0007669"/>
    <property type="project" value="InterPro"/>
</dbReference>
<dbReference type="InterPro" id="IPR010982">
    <property type="entry name" value="Lambda_DNA-bd_dom_sf"/>
</dbReference>
<proteinExistence type="predicted"/>
<dbReference type="AlphaFoldDB" id="A0A6L9QDA4"/>
<dbReference type="CDD" id="cd00093">
    <property type="entry name" value="HTH_XRE"/>
    <property type="match status" value="1"/>
</dbReference>
<dbReference type="EMBL" id="JAAGLI010000323">
    <property type="protein sequence ID" value="NEA23430.1"/>
    <property type="molecule type" value="Genomic_DNA"/>
</dbReference>
<sequence length="358" mass="39906">MSGYLLKVIRESIGFTQDGLAEDLGVDLTTVQGWESGRRPLIAVPMGSFLAVRARLLRLGAQPNLLAQLEPALEADHFLAQVLSTAPANVPPDEHPLSTWVITRPFTDMTSWAVSGQRPSFLNDVPRRSSRRGPVSSGPRLAVDERAHFFEHLKSAAERADVGTVHGMLLRRQAHYVASFDDSVETAEWLAGMQRQEERRSQRSADWSLSWAVVRSGAHSLARKGDPEALQAFIGQAMKTDRCETTNLNYWAYWLGEIAEPQTADTFMVELPTRSWRGTKLLAHLVGKLEPKNVYIDVVAHTVWALLQHRPAIVHDEPGTLGRLQERAARVLDEAAVSVQSRRELEEVLYGLRIADGR</sequence>
<dbReference type="Pfam" id="PF01381">
    <property type="entry name" value="HTH_3"/>
    <property type="match status" value="1"/>
</dbReference>
<dbReference type="Proteomes" id="UP000475532">
    <property type="component" value="Unassembled WGS sequence"/>
</dbReference>
<protein>
    <submittedName>
        <fullName evidence="2">Helix-turn-helix transcriptional regulator</fullName>
    </submittedName>
</protein>
<evidence type="ECO:0000313" key="3">
    <source>
        <dbReference type="Proteomes" id="UP000475532"/>
    </source>
</evidence>
<reference evidence="2 3" key="1">
    <citation type="submission" date="2020-01" db="EMBL/GenBank/DDBJ databases">
        <title>Insect and environment-associated Actinomycetes.</title>
        <authorList>
            <person name="Currrie C."/>
            <person name="Chevrette M."/>
            <person name="Carlson C."/>
            <person name="Stubbendieck R."/>
            <person name="Wendt-Pienkowski E."/>
        </authorList>
    </citation>
    <scope>NUCLEOTIDE SEQUENCE [LARGE SCALE GENOMIC DNA]</scope>
    <source>
        <strain evidence="2 3">SID10258</strain>
    </source>
</reference>
<evidence type="ECO:0000259" key="1">
    <source>
        <dbReference type="PROSITE" id="PS50943"/>
    </source>
</evidence>